<dbReference type="EMBL" id="AP018933">
    <property type="protein sequence ID" value="BBG31124.1"/>
    <property type="molecule type" value="Genomic_DNA"/>
</dbReference>
<dbReference type="GO" id="GO:0043041">
    <property type="term" value="P:amino acid activation for nonribosomal peptide biosynthetic process"/>
    <property type="evidence" value="ECO:0007669"/>
    <property type="project" value="TreeGrafter"/>
</dbReference>
<dbReference type="SMART" id="SM00824">
    <property type="entry name" value="PKS_TE"/>
    <property type="match status" value="1"/>
</dbReference>
<dbReference type="InterPro" id="IPR036736">
    <property type="entry name" value="ACP-like_sf"/>
</dbReference>
<protein>
    <submittedName>
        <fullName evidence="4">Non-ribosomal peptide synthetase modules</fullName>
    </submittedName>
</protein>
<dbReference type="Gene3D" id="3.30.559.30">
    <property type="entry name" value="Nonribosomal peptide synthetase, condensation domain"/>
    <property type="match status" value="1"/>
</dbReference>
<evidence type="ECO:0000259" key="3">
    <source>
        <dbReference type="PROSITE" id="PS50075"/>
    </source>
</evidence>
<dbReference type="Pfam" id="PF13193">
    <property type="entry name" value="AMP-binding_C"/>
    <property type="match status" value="1"/>
</dbReference>
<dbReference type="FunFam" id="3.40.50.980:FF:000001">
    <property type="entry name" value="Non-ribosomal peptide synthetase"/>
    <property type="match status" value="1"/>
</dbReference>
<dbReference type="InterPro" id="IPR023213">
    <property type="entry name" value="CAT-like_dom_sf"/>
</dbReference>
<dbReference type="InterPro" id="IPR009081">
    <property type="entry name" value="PP-bd_ACP"/>
</dbReference>
<dbReference type="STRING" id="1123510.GCA_000620025_01937"/>
<dbReference type="PROSITE" id="PS00455">
    <property type="entry name" value="AMP_BINDING"/>
    <property type="match status" value="1"/>
</dbReference>
<dbReference type="InterPro" id="IPR000873">
    <property type="entry name" value="AMP-dep_synth/lig_dom"/>
</dbReference>
<dbReference type="InterPro" id="IPR020806">
    <property type="entry name" value="PKS_PP-bd"/>
</dbReference>
<dbReference type="Gene3D" id="3.30.559.10">
    <property type="entry name" value="Chloramphenicol acetyltransferase-like domain"/>
    <property type="match status" value="1"/>
</dbReference>
<dbReference type="Gene3D" id="3.40.50.1820">
    <property type="entry name" value="alpha/beta hydrolase"/>
    <property type="match status" value="1"/>
</dbReference>
<dbReference type="SUPFAM" id="SSF53474">
    <property type="entry name" value="alpha/beta-Hydrolases"/>
    <property type="match status" value="1"/>
</dbReference>
<dbReference type="Pfam" id="PF00550">
    <property type="entry name" value="PP-binding"/>
    <property type="match status" value="1"/>
</dbReference>
<keyword evidence="2" id="KW-0597">Phosphoprotein</keyword>
<reference evidence="4 5" key="1">
    <citation type="submission" date="2018-09" db="EMBL/GenBank/DDBJ databases">
        <title>Zymobacter palmae IAM14233 (=T109) whole genome analysis.</title>
        <authorList>
            <person name="Yanase H."/>
        </authorList>
    </citation>
    <scope>NUCLEOTIDE SEQUENCE [LARGE SCALE GENOMIC DNA]</scope>
    <source>
        <strain evidence="4 5">IAM14233</strain>
    </source>
</reference>
<dbReference type="InterPro" id="IPR020845">
    <property type="entry name" value="AMP-binding_CS"/>
</dbReference>
<dbReference type="Pfam" id="PF00975">
    <property type="entry name" value="Thioesterase"/>
    <property type="match status" value="1"/>
</dbReference>
<dbReference type="GO" id="GO:0003824">
    <property type="term" value="F:catalytic activity"/>
    <property type="evidence" value="ECO:0007669"/>
    <property type="project" value="InterPro"/>
</dbReference>
<dbReference type="SMART" id="SM00823">
    <property type="entry name" value="PKS_PP"/>
    <property type="match status" value="1"/>
</dbReference>
<dbReference type="CDD" id="cd05930">
    <property type="entry name" value="A_NRPS"/>
    <property type="match status" value="1"/>
</dbReference>
<dbReference type="Pfam" id="PF00668">
    <property type="entry name" value="Condensation"/>
    <property type="match status" value="1"/>
</dbReference>
<dbReference type="InterPro" id="IPR029058">
    <property type="entry name" value="AB_hydrolase_fold"/>
</dbReference>
<dbReference type="NCBIfam" id="TIGR01733">
    <property type="entry name" value="AA-adenyl-dom"/>
    <property type="match status" value="1"/>
</dbReference>
<dbReference type="GO" id="GO:0005737">
    <property type="term" value="C:cytoplasm"/>
    <property type="evidence" value="ECO:0007669"/>
    <property type="project" value="TreeGrafter"/>
</dbReference>
<evidence type="ECO:0000256" key="1">
    <source>
        <dbReference type="ARBA" id="ARBA00022450"/>
    </source>
</evidence>
<organism evidence="4 5">
    <name type="scientific">Zymobacter palmae</name>
    <dbReference type="NCBI Taxonomy" id="33074"/>
    <lineage>
        <taxon>Bacteria</taxon>
        <taxon>Pseudomonadati</taxon>
        <taxon>Pseudomonadota</taxon>
        <taxon>Gammaproteobacteria</taxon>
        <taxon>Oceanospirillales</taxon>
        <taxon>Halomonadaceae</taxon>
        <taxon>Zymobacter group</taxon>
        <taxon>Zymobacter</taxon>
    </lineage>
</organism>
<dbReference type="SUPFAM" id="SSF52777">
    <property type="entry name" value="CoA-dependent acyltransferases"/>
    <property type="match status" value="2"/>
</dbReference>
<dbReference type="Gene3D" id="3.40.50.12780">
    <property type="entry name" value="N-terminal domain of ligase-like"/>
    <property type="match status" value="1"/>
</dbReference>
<dbReference type="PROSITE" id="PS50075">
    <property type="entry name" value="CARRIER"/>
    <property type="match status" value="1"/>
</dbReference>
<dbReference type="InterPro" id="IPR042099">
    <property type="entry name" value="ANL_N_sf"/>
</dbReference>
<proteinExistence type="predicted"/>
<dbReference type="SUPFAM" id="SSF47336">
    <property type="entry name" value="ACP-like"/>
    <property type="match status" value="1"/>
</dbReference>
<keyword evidence="5" id="KW-1185">Reference proteome</keyword>
<dbReference type="GO" id="GO:0031177">
    <property type="term" value="F:phosphopantetheine binding"/>
    <property type="evidence" value="ECO:0007669"/>
    <property type="project" value="InterPro"/>
</dbReference>
<evidence type="ECO:0000313" key="4">
    <source>
        <dbReference type="EMBL" id="BBG31124.1"/>
    </source>
</evidence>
<dbReference type="Proteomes" id="UP000267342">
    <property type="component" value="Chromosome"/>
</dbReference>
<dbReference type="SUPFAM" id="SSF56801">
    <property type="entry name" value="Acetyl-CoA synthetase-like"/>
    <property type="match status" value="1"/>
</dbReference>
<evidence type="ECO:0000256" key="2">
    <source>
        <dbReference type="ARBA" id="ARBA00022553"/>
    </source>
</evidence>
<dbReference type="GO" id="GO:0044550">
    <property type="term" value="P:secondary metabolite biosynthetic process"/>
    <property type="evidence" value="ECO:0007669"/>
    <property type="project" value="TreeGrafter"/>
</dbReference>
<dbReference type="InterPro" id="IPR045851">
    <property type="entry name" value="AMP-bd_C_sf"/>
</dbReference>
<dbReference type="InterPro" id="IPR001031">
    <property type="entry name" value="Thioesterase"/>
</dbReference>
<dbReference type="InterPro" id="IPR020802">
    <property type="entry name" value="TesA-like"/>
</dbReference>
<accession>A0A348HHM2</accession>
<dbReference type="PANTHER" id="PTHR45527:SF1">
    <property type="entry name" value="FATTY ACID SYNTHASE"/>
    <property type="match status" value="1"/>
</dbReference>
<keyword evidence="1" id="KW-0596">Phosphopantetheine</keyword>
<dbReference type="InterPro" id="IPR025110">
    <property type="entry name" value="AMP-bd_C"/>
</dbReference>
<name>A0A348HHM2_9GAMM</name>
<sequence>MPHRVTRSQEEVFLAHAQLARSSFYNLMDIITITGSLDPARLHRAITRMMGETDTLNFNFTYQNGGVRPVPRTNIFLFEELDVSAEDDPMATAQQLIDGFIHEDLDIQRDVLLYFRLIKVAADTWMMAEYCNHIALDGWGHSLIYNRIVELYNHPEAASSAPLGQQTDLNACEARYASSPTYEKDRTYWADYCDQLADPLRLSYDDRPASELLRFRARLKGPLEERLRTLAAERKLRLSSLLLTMFSIFLGRMSGQPRFTVGMPVAARVDKQARNIPSMLANILPMEIVTQPDDTLDDVARHINRTLRRHLLHQCYRYEDMVRDRARQGASGALFHMTLNVVAYDQDQTFEGCTVSFQNVANGPAEDLGIDVFDRNPDGSLEIGFNANGSVYSPELLQQYYDRFLLMAERITAAPETPIGQLSLLTDQELAAIRDRAQRPLPPFESINDRFAAVCDAHGARTAIVADGRQISYATLAQHVNALAHRLAEQGVRQGDRVGVMMPRSIEWVTSLLALYHLGATYLPINPELPTARIRYMLDNAQARLVITQHPEAVHDIDASIAAFTLPDLSTLHEHQPTAALTPDTEAYLIYTSGSTGHPKGVMVPHQGLVDEYTAMQQAAQVTPEAHVMQSSALSFDVSCLEVRLALLSGATLVIADTPVMAGSSTTLRQFIDRQRISHLFLTPSVLASHTADALPNDITLILTGEATPRATLERFQHCRHVLNLYGPSEATVISINPRFSPQDTSLGRTIDSMRTYVLDPQQQLLPPGTVGELYAAGSGLATGYLGQPDMTQKRFVEDLFCPQQRMYATGDRVYQTLDGRLLYVGRKDDQIKLRGLRIELDEVRNALLQYPDVEEAHVTIETHPEHGQLLVGYVRANSAIAQNALKASLRRTLPGYMVPSMIHTLDSLPLTANGKLDKRRLRDVLAQQRITLDTQADAANDQKITATEAMICDIFASVLKCPSPVAPDQDFFLLGGHSLLAFQVLQQVKAAFGIELNIAEFMEHATPRDVVKMIFSDHQYDSFAPLLCLRPGKPGHTPIFCFHPAGGIGWPYAGLLKYFPAEWPVYVLQSPSLKDSDYQPSSLDAIASDYITRMRSIQPSGPYHLIGWSFGGHIAHTIASMLQAEGERVDSLAMVDNYPRPSTKFTADDVVILSRLAQAVLNKKAEEITDWDADLSNAMGLPKTQQKILDMVVREFKTALGLMQSCNIQHFDGDMFFIRAKEDTLRDADQVPAMWAPHISGDVIVKEVGFTHEAIMQTRALPSFAPELTAYIKMRIDAGRDSTAASA</sequence>
<dbReference type="KEGG" id="zpl:ZBT109_2393"/>
<dbReference type="Pfam" id="PF00501">
    <property type="entry name" value="AMP-binding"/>
    <property type="match status" value="1"/>
</dbReference>
<evidence type="ECO:0000313" key="5">
    <source>
        <dbReference type="Proteomes" id="UP000267342"/>
    </source>
</evidence>
<gene>
    <name evidence="4" type="ORF">ZBT109_2393</name>
</gene>
<dbReference type="RefSeq" id="WP_027706377.1">
    <property type="nucleotide sequence ID" value="NZ_AP018933.1"/>
</dbReference>
<dbReference type="InterPro" id="IPR001242">
    <property type="entry name" value="Condensation_dom"/>
</dbReference>
<dbReference type="PANTHER" id="PTHR45527">
    <property type="entry name" value="NONRIBOSOMAL PEPTIDE SYNTHETASE"/>
    <property type="match status" value="1"/>
</dbReference>
<dbReference type="Gene3D" id="3.30.300.30">
    <property type="match status" value="1"/>
</dbReference>
<feature type="domain" description="Carrier" evidence="3">
    <location>
        <begin position="943"/>
        <end position="1019"/>
    </location>
</feature>
<dbReference type="InterPro" id="IPR010071">
    <property type="entry name" value="AA_adenyl_dom"/>
</dbReference>